<evidence type="ECO:0000313" key="3">
    <source>
        <dbReference type="Proteomes" id="UP001153737"/>
    </source>
</evidence>
<feature type="compositionally biased region" description="Basic and acidic residues" evidence="1">
    <location>
        <begin position="1"/>
        <end position="43"/>
    </location>
</feature>
<dbReference type="PANTHER" id="PTHR46601">
    <property type="entry name" value="ULP_PROTEASE DOMAIN-CONTAINING PROTEIN"/>
    <property type="match status" value="1"/>
</dbReference>
<name>A0A9N9X7F6_PHACE</name>
<dbReference type="AlphaFoldDB" id="A0A9N9X7F6"/>
<dbReference type="PANTHER" id="PTHR46601:SF1">
    <property type="entry name" value="ADF-H DOMAIN-CONTAINING PROTEIN"/>
    <property type="match status" value="1"/>
</dbReference>
<feature type="region of interest" description="Disordered" evidence="1">
    <location>
        <begin position="110"/>
        <end position="134"/>
    </location>
</feature>
<proteinExistence type="predicted"/>
<organism evidence="2 3">
    <name type="scientific">Phaedon cochleariae</name>
    <name type="common">Mustard beetle</name>
    <dbReference type="NCBI Taxonomy" id="80249"/>
    <lineage>
        <taxon>Eukaryota</taxon>
        <taxon>Metazoa</taxon>
        <taxon>Ecdysozoa</taxon>
        <taxon>Arthropoda</taxon>
        <taxon>Hexapoda</taxon>
        <taxon>Insecta</taxon>
        <taxon>Pterygota</taxon>
        <taxon>Neoptera</taxon>
        <taxon>Endopterygota</taxon>
        <taxon>Coleoptera</taxon>
        <taxon>Polyphaga</taxon>
        <taxon>Cucujiformia</taxon>
        <taxon>Chrysomeloidea</taxon>
        <taxon>Chrysomelidae</taxon>
        <taxon>Chrysomelinae</taxon>
        <taxon>Chrysomelini</taxon>
        <taxon>Phaedon</taxon>
    </lineage>
</organism>
<protein>
    <submittedName>
        <fullName evidence="2">Uncharacterized protein</fullName>
    </submittedName>
</protein>
<evidence type="ECO:0000256" key="1">
    <source>
        <dbReference type="SAM" id="MobiDB-lite"/>
    </source>
</evidence>
<feature type="region of interest" description="Disordered" evidence="1">
    <location>
        <begin position="160"/>
        <end position="182"/>
    </location>
</feature>
<accession>A0A9N9X7F6</accession>
<keyword evidence="3" id="KW-1185">Reference proteome</keyword>
<reference evidence="2" key="2">
    <citation type="submission" date="2022-10" db="EMBL/GenBank/DDBJ databases">
        <authorList>
            <consortium name="ENA_rothamsted_submissions"/>
            <consortium name="culmorum"/>
            <person name="King R."/>
        </authorList>
    </citation>
    <scope>NUCLEOTIDE SEQUENCE</scope>
</reference>
<sequence length="581" mass="67502">MPISREEKLRRKREAEKRRYDRMKQDPEEREKLRQKERDQYSKKKEKKIIRPISQLNEREKRAKRKEWRQTSKTYRQKRKQIQIQNEFLEQNTPPASPLSVENINEVHQVTPQSISGKRLAARNRKVRSRRSKEREKMILKLRKDVARYKGKYYRLKKKTKQKNRRFDQPSPKTRVGDMIGGNQTPEIAKKLLFAEAVSDQLKTNYEQLRGDKDKRFFRQILSGPIIKKYRMKQDLQKIVKGSKLTKSSTSVQNRSAMERCKKINAIWKFLESDLNSKMCPGKKDYCSRNGSRQQISLHTVVMYTNAGGKLKKECYCTLSECLNHNVPGIWAHLDPILKSLMEQYPIIDTLHFVSDSPATQYRNKTMFFFLAVELSNLFPTIRKFSWNYLEAGHGKGAPDGVGGVTKRTADRLVAQGHDIASFDTLVTALSQNIKGITYLTVDASDVKRISERLDNKKMPIFKGTMKVHQVKKDLSQKAFPKLLFYSLSSLDEDDHTYLLGSKVYESANPLSPEEASDASSDEDLPLIRYSSTGTEIPNRKPFESNEEYRFGILMEITGFLRNETTRQTNLSRRPHEATSG</sequence>
<evidence type="ECO:0000313" key="2">
    <source>
        <dbReference type="EMBL" id="CAG9823958.1"/>
    </source>
</evidence>
<feature type="region of interest" description="Disordered" evidence="1">
    <location>
        <begin position="1"/>
        <end position="79"/>
    </location>
</feature>
<feature type="compositionally biased region" description="Basic residues" evidence="1">
    <location>
        <begin position="120"/>
        <end position="132"/>
    </location>
</feature>
<dbReference type="Proteomes" id="UP001153737">
    <property type="component" value="Chromosome 7"/>
</dbReference>
<dbReference type="EMBL" id="OU896713">
    <property type="protein sequence ID" value="CAG9823958.1"/>
    <property type="molecule type" value="Genomic_DNA"/>
</dbReference>
<reference evidence="2" key="1">
    <citation type="submission" date="2022-01" db="EMBL/GenBank/DDBJ databases">
        <authorList>
            <person name="King R."/>
        </authorList>
    </citation>
    <scope>NUCLEOTIDE SEQUENCE</scope>
</reference>
<dbReference type="OrthoDB" id="6774265at2759"/>
<gene>
    <name evidence="2" type="ORF">PHAECO_LOCUS11165</name>
</gene>